<evidence type="ECO:0000256" key="1">
    <source>
        <dbReference type="SAM" id="Coils"/>
    </source>
</evidence>
<proteinExistence type="predicted"/>
<feature type="coiled-coil region" evidence="1">
    <location>
        <begin position="4"/>
        <end position="31"/>
    </location>
</feature>
<dbReference type="KEGG" id="this:HZT40_18055"/>
<keyword evidence="3" id="KW-1185">Reference proteome</keyword>
<keyword evidence="1" id="KW-0175">Coiled coil</keyword>
<dbReference type="Gene3D" id="1.25.40.1040">
    <property type="match status" value="1"/>
</dbReference>
<evidence type="ECO:0000313" key="3">
    <source>
        <dbReference type="Proteomes" id="UP000510621"/>
    </source>
</evidence>
<name>A0A7L6AVM5_9GAMM</name>
<protein>
    <submittedName>
        <fullName evidence="2">SIR2 family protein</fullName>
    </submittedName>
</protein>
<gene>
    <name evidence="2" type="ORF">HZT40_18055</name>
</gene>
<organism evidence="2 3">
    <name type="scientific">Candidatus Thiothrix singaporensis</name>
    <dbReference type="NCBI Taxonomy" id="2799669"/>
    <lineage>
        <taxon>Bacteria</taxon>
        <taxon>Pseudomonadati</taxon>
        <taxon>Pseudomonadota</taxon>
        <taxon>Gammaproteobacteria</taxon>
        <taxon>Thiotrichales</taxon>
        <taxon>Thiotrichaceae</taxon>
        <taxon>Thiothrix</taxon>
    </lineage>
</organism>
<evidence type="ECO:0000313" key="2">
    <source>
        <dbReference type="EMBL" id="QLQ33176.1"/>
    </source>
</evidence>
<dbReference type="Pfam" id="PF13289">
    <property type="entry name" value="SIR2_2"/>
    <property type="match status" value="1"/>
</dbReference>
<sequence>MPDNEQLRQRLEQLQMRLQNLYSKRQMMQTDHDRETRAEERFRLQSLLDENSVEIGNVATEIQDIQTQLNQGKIQQLRTELATLRRNKAYPQALDVARQIIALSPNDPQASRDVSELQHQAEAGKQAQQVFAHLTQHLNALRPIMTDLAYVLNPRNEHEQMETIATIAQNFLNGDMQAHDFIQVFQSLFSLQASNLRNNNTHQYARVADSIRNGRTVLFLGSAIPHLYNSDNDNEQTLAARLAEEIQYQNFSGSLSSIAEYYQLTPGYGRSSLLDSLQKSLPRAAPNLSLYESLAHIDAHLVIISAAYDTLLENAFRAAGKPFVEIASIIIPSDDYKLGCAVLKYSGEEREQLLPQEDLSRLDLLATHSIIYKIRGSCNTHYVNGGGAWRDSLTLAESDYFVFAENASKIIPDYLTRQFRDRSFLFIGFEPAQWEDRLLARALLMKRQNHPEPCYTIGKSANLLQQAFWEKQNVRQYEMEFSELDKYLQAEGTA</sequence>
<reference evidence="2" key="1">
    <citation type="submission" date="2020-06" db="EMBL/GenBank/DDBJ databases">
        <title>Analysis procedures for assessing recovery of high quality, complete, closed genomes from Nanopore long read metagenome sequencing.</title>
        <authorList>
            <person name="Bessarab I."/>
            <person name="Arumugam K."/>
            <person name="Haryono M."/>
            <person name="Liu X."/>
            <person name="Roy S."/>
            <person name="Zuniga-Montanez R.E."/>
            <person name="Qiu G."/>
            <person name="Drautz-Moses D.I."/>
            <person name="Law Y.Y."/>
            <person name="Wuertz S."/>
            <person name="Lauro F.M."/>
            <person name="Huson D.H."/>
            <person name="Williams R.B."/>
        </authorList>
    </citation>
    <scope>NUCLEOTIDE SEQUENCE [LARGE SCALE GENOMIC DNA]</scope>
    <source>
        <strain evidence="2">SSD2</strain>
    </source>
</reference>
<accession>A0A7L6AVM5</accession>
<dbReference type="AlphaFoldDB" id="A0A7L6AVM5"/>
<dbReference type="Proteomes" id="UP000510621">
    <property type="component" value="Chromosome"/>
</dbReference>
<dbReference type="EMBL" id="CP059265">
    <property type="protein sequence ID" value="QLQ33176.1"/>
    <property type="molecule type" value="Genomic_DNA"/>
</dbReference>